<dbReference type="PROSITE" id="PS50850">
    <property type="entry name" value="MFS"/>
    <property type="match status" value="1"/>
</dbReference>
<feature type="transmembrane region" description="Helical" evidence="6">
    <location>
        <begin position="171"/>
        <end position="191"/>
    </location>
</feature>
<comment type="subcellular location">
    <subcellularLocation>
        <location evidence="1">Cell membrane</location>
        <topology evidence="1">Multi-pass membrane protein</topology>
    </subcellularLocation>
</comment>
<dbReference type="CDD" id="cd17324">
    <property type="entry name" value="MFS_NepI_like"/>
    <property type="match status" value="1"/>
</dbReference>
<feature type="transmembrane region" description="Helical" evidence="6">
    <location>
        <begin position="339"/>
        <end position="359"/>
    </location>
</feature>
<accession>A0ABW0CMH1</accession>
<keyword evidence="3 6" id="KW-0812">Transmembrane</keyword>
<reference evidence="9" key="1">
    <citation type="journal article" date="2019" name="Int. J. Syst. Evol. Microbiol.">
        <title>The Global Catalogue of Microorganisms (GCM) 10K type strain sequencing project: providing services to taxonomists for standard genome sequencing and annotation.</title>
        <authorList>
            <consortium name="The Broad Institute Genomics Platform"/>
            <consortium name="The Broad Institute Genome Sequencing Center for Infectious Disease"/>
            <person name="Wu L."/>
            <person name="Ma J."/>
        </authorList>
    </citation>
    <scope>NUCLEOTIDE SEQUENCE [LARGE SCALE GENOMIC DNA]</scope>
    <source>
        <strain evidence="9">KCTC 42586</strain>
    </source>
</reference>
<dbReference type="InterPro" id="IPR050189">
    <property type="entry name" value="MFS_Efflux_Transporters"/>
</dbReference>
<feature type="transmembrane region" description="Helical" evidence="6">
    <location>
        <begin position="139"/>
        <end position="159"/>
    </location>
</feature>
<evidence type="ECO:0000259" key="7">
    <source>
        <dbReference type="PROSITE" id="PS50850"/>
    </source>
</evidence>
<keyword evidence="2" id="KW-1003">Cell membrane</keyword>
<comment type="caution">
    <text evidence="8">The sequence shown here is derived from an EMBL/GenBank/DDBJ whole genome shotgun (WGS) entry which is preliminary data.</text>
</comment>
<keyword evidence="5 6" id="KW-0472">Membrane</keyword>
<feature type="transmembrane region" description="Helical" evidence="6">
    <location>
        <begin position="241"/>
        <end position="262"/>
    </location>
</feature>
<dbReference type="PANTHER" id="PTHR43124">
    <property type="entry name" value="PURINE EFFLUX PUMP PBUE"/>
    <property type="match status" value="1"/>
</dbReference>
<gene>
    <name evidence="8" type="ORF">ACFPQ9_21605</name>
</gene>
<evidence type="ECO:0000313" key="8">
    <source>
        <dbReference type="EMBL" id="MFC5216442.1"/>
    </source>
</evidence>
<feature type="transmembrane region" description="Helical" evidence="6">
    <location>
        <begin position="46"/>
        <end position="68"/>
    </location>
</feature>
<evidence type="ECO:0000256" key="1">
    <source>
        <dbReference type="ARBA" id="ARBA00004651"/>
    </source>
</evidence>
<keyword evidence="9" id="KW-1185">Reference proteome</keyword>
<evidence type="ECO:0000256" key="2">
    <source>
        <dbReference type="ARBA" id="ARBA00022475"/>
    </source>
</evidence>
<organism evidence="8 9">
    <name type="scientific">Streptomyces coerulescens</name>
    <dbReference type="NCBI Taxonomy" id="29304"/>
    <lineage>
        <taxon>Bacteria</taxon>
        <taxon>Bacillati</taxon>
        <taxon>Actinomycetota</taxon>
        <taxon>Actinomycetes</taxon>
        <taxon>Kitasatosporales</taxon>
        <taxon>Streptomycetaceae</taxon>
        <taxon>Streptomyces</taxon>
    </lineage>
</organism>
<feature type="transmembrane region" description="Helical" evidence="6">
    <location>
        <begin position="274"/>
        <end position="292"/>
    </location>
</feature>
<dbReference type="RefSeq" id="WP_380855452.1">
    <property type="nucleotide sequence ID" value="NZ_JBHSKM010000016.1"/>
</dbReference>
<dbReference type="EMBL" id="JBHSKM010000016">
    <property type="protein sequence ID" value="MFC5216442.1"/>
    <property type="molecule type" value="Genomic_DNA"/>
</dbReference>
<dbReference type="InterPro" id="IPR011701">
    <property type="entry name" value="MFS"/>
</dbReference>
<dbReference type="Gene3D" id="1.20.1250.20">
    <property type="entry name" value="MFS general substrate transporter like domains"/>
    <property type="match status" value="1"/>
</dbReference>
<feature type="transmembrane region" description="Helical" evidence="6">
    <location>
        <begin position="110"/>
        <end position="132"/>
    </location>
</feature>
<evidence type="ECO:0000256" key="5">
    <source>
        <dbReference type="ARBA" id="ARBA00023136"/>
    </source>
</evidence>
<evidence type="ECO:0000256" key="6">
    <source>
        <dbReference type="SAM" id="Phobius"/>
    </source>
</evidence>
<feature type="transmembrane region" description="Helical" evidence="6">
    <location>
        <begin position="80"/>
        <end position="104"/>
    </location>
</feature>
<evidence type="ECO:0000313" key="9">
    <source>
        <dbReference type="Proteomes" id="UP001596263"/>
    </source>
</evidence>
<feature type="transmembrane region" description="Helical" evidence="6">
    <location>
        <begin position="212"/>
        <end position="235"/>
    </location>
</feature>
<dbReference type="Proteomes" id="UP001596263">
    <property type="component" value="Unassembled WGS sequence"/>
</dbReference>
<keyword evidence="4 6" id="KW-1133">Transmembrane helix</keyword>
<feature type="transmembrane region" description="Helical" evidence="6">
    <location>
        <begin position="298"/>
        <end position="318"/>
    </location>
</feature>
<evidence type="ECO:0000256" key="4">
    <source>
        <dbReference type="ARBA" id="ARBA00022989"/>
    </source>
</evidence>
<feature type="domain" description="Major facilitator superfamily (MFS) profile" evidence="7">
    <location>
        <begin position="14"/>
        <end position="386"/>
    </location>
</feature>
<dbReference type="SUPFAM" id="SSF103473">
    <property type="entry name" value="MFS general substrate transporter"/>
    <property type="match status" value="1"/>
</dbReference>
<dbReference type="InterPro" id="IPR036259">
    <property type="entry name" value="MFS_trans_sf"/>
</dbReference>
<protein>
    <submittedName>
        <fullName evidence="8">MFS transporter</fullName>
    </submittedName>
</protein>
<name>A0ABW0CMH1_STRCD</name>
<evidence type="ECO:0000256" key="3">
    <source>
        <dbReference type="ARBA" id="ARBA00022692"/>
    </source>
</evidence>
<proteinExistence type="predicted"/>
<dbReference type="PANTHER" id="PTHR43124:SF3">
    <property type="entry name" value="CHLORAMPHENICOL EFFLUX PUMP RV0191"/>
    <property type="match status" value="1"/>
</dbReference>
<sequence length="402" mass="40348">MGGTSPAPWRRAAVVAALMLAAFTFNTTENLPVGLLALMADDLRVSLAAVGALVTGYGLTVAAASLPLVQVTRSVPRRHLLAAILGLLAVASWVSALSGVSYGVLLSARVATALAQAVFWSVMGPVAVGMFPPERRGRVIGALSVGGSLATVAGVPAGTWLGGHTGWRTPFVLLGVLALVSLVTIAALLPTSRPQDGHAAYGAAPDRRGFRVVLAVTALSVTGAFAGFTYVVAFLHEVSGFGAGAVSAVLFAFGGAALAGVAVTGPLLDRFPRATLTVPVAAQTVALLGLWATGHVPAASVVLIMVLGASVSTVFMATQNQALRVAPGRTETALAANSAAYNVGIAAGALLGGALLPVAGVRGTFLAGGLFTLAALVVQARPARARALSRARIGRCRTSADV</sequence>
<dbReference type="InterPro" id="IPR020846">
    <property type="entry name" value="MFS_dom"/>
</dbReference>
<dbReference type="Pfam" id="PF07690">
    <property type="entry name" value="MFS_1"/>
    <property type="match status" value="1"/>
</dbReference>